<reference evidence="2 3" key="1">
    <citation type="submission" date="2019-06" db="EMBL/GenBank/DDBJ databases">
        <title>Sequencing the genomes of 1000 actinobacteria strains.</title>
        <authorList>
            <person name="Klenk H.-P."/>
        </authorList>
    </citation>
    <scope>NUCLEOTIDE SEQUENCE [LARGE SCALE GENOMIC DNA]</scope>
    <source>
        <strain evidence="2 3">DSM 4813</strain>
    </source>
</reference>
<dbReference type="Proteomes" id="UP000315389">
    <property type="component" value="Unassembled WGS sequence"/>
</dbReference>
<evidence type="ECO:0000259" key="1">
    <source>
        <dbReference type="Pfam" id="PF17844"/>
    </source>
</evidence>
<sequence>MTTGSDNEYGGFVPPRKIEPSFGLAALRSWASGDEASATIATAVRYSLQFLAEDSPGRSVEVRVPPCGAVQCIDGPRHTRGTPPNVVEMAPAIWLGLVSGRLSWADCLAEGTISASGARADLEVFLPLPIAGLG</sequence>
<gene>
    <name evidence="2" type="ORF">FB461_2019</name>
</gene>
<accession>A0A542ZE75</accession>
<evidence type="ECO:0000313" key="2">
    <source>
        <dbReference type="EMBL" id="TQL58601.1"/>
    </source>
</evidence>
<dbReference type="Gene3D" id="3.30.1050.40">
    <property type="match status" value="1"/>
</dbReference>
<dbReference type="InterPro" id="IPR041629">
    <property type="entry name" value="SCP_3"/>
</dbReference>
<proteinExistence type="predicted"/>
<keyword evidence="3" id="KW-1185">Reference proteome</keyword>
<evidence type="ECO:0000313" key="3">
    <source>
        <dbReference type="Proteomes" id="UP000315389"/>
    </source>
</evidence>
<feature type="domain" description="Bacterial SCP orthologue" evidence="1">
    <location>
        <begin position="38"/>
        <end position="128"/>
    </location>
</feature>
<dbReference type="EMBL" id="VFOS01000003">
    <property type="protein sequence ID" value="TQL58601.1"/>
    <property type="molecule type" value="Genomic_DNA"/>
</dbReference>
<dbReference type="RefSeq" id="WP_246046195.1">
    <property type="nucleotide sequence ID" value="NZ_BAAASV010000002.1"/>
</dbReference>
<comment type="caution">
    <text evidence="2">The sequence shown here is derived from an EMBL/GenBank/DDBJ whole genome shotgun (WGS) entry which is preliminary data.</text>
</comment>
<dbReference type="AlphaFoldDB" id="A0A542ZE75"/>
<organism evidence="2 3">
    <name type="scientific">Rarobacter faecitabidus</name>
    <dbReference type="NCBI Taxonomy" id="13243"/>
    <lineage>
        <taxon>Bacteria</taxon>
        <taxon>Bacillati</taxon>
        <taxon>Actinomycetota</taxon>
        <taxon>Actinomycetes</taxon>
        <taxon>Micrococcales</taxon>
        <taxon>Rarobacteraceae</taxon>
        <taxon>Rarobacter</taxon>
    </lineage>
</organism>
<dbReference type="Pfam" id="PF17844">
    <property type="entry name" value="SCP_3"/>
    <property type="match status" value="1"/>
</dbReference>
<name>A0A542ZE75_RARFA</name>
<protein>
    <recommendedName>
        <fullName evidence="1">Bacterial SCP orthologue domain-containing protein</fullName>
    </recommendedName>
</protein>